<dbReference type="EMBL" id="MPIN01000020">
    <property type="protein sequence ID" value="OJH34274.1"/>
    <property type="molecule type" value="Genomic_DNA"/>
</dbReference>
<evidence type="ECO:0000313" key="4">
    <source>
        <dbReference type="Proteomes" id="UP000182229"/>
    </source>
</evidence>
<reference evidence="4" key="1">
    <citation type="submission" date="2016-11" db="EMBL/GenBank/DDBJ databases">
        <authorList>
            <person name="Shukria A."/>
            <person name="Stevens D.C."/>
        </authorList>
    </citation>
    <scope>NUCLEOTIDE SEQUENCE [LARGE SCALE GENOMIC DNA]</scope>
    <source>
        <strain evidence="4">Cbfe23</strain>
    </source>
</reference>
<keyword evidence="2" id="KW-0560">Oxidoreductase</keyword>
<sequence>MADWAIITGASRGIGRAAAARFLQAGWRVMNVSRRPCPEPGVVDVLADLSVPGWEATFTPALSRALGSSPGRVCLVHNAALYGHDDALSLDAEHLRRVLEVNVVAPATLNRLVRGYLTDGSSILYVGSTLSEKAVRGAASYVTSKHAIAGLMRSTCQDLVGTRVHTVCVCPGFTDTEMMRENVGDSEAARANTAARMTYGRLIAPEEIADVLLRCAEMPVLNGAVLHANLGQIET</sequence>
<dbReference type="Pfam" id="PF00106">
    <property type="entry name" value="adh_short"/>
    <property type="match status" value="1"/>
</dbReference>
<dbReference type="PANTHER" id="PTHR43477">
    <property type="entry name" value="DIHYDROANTICAPSIN 7-DEHYDROGENASE"/>
    <property type="match status" value="1"/>
</dbReference>
<organism evidence="3 4">
    <name type="scientific">Cystobacter ferrugineus</name>
    <dbReference type="NCBI Taxonomy" id="83449"/>
    <lineage>
        <taxon>Bacteria</taxon>
        <taxon>Pseudomonadati</taxon>
        <taxon>Myxococcota</taxon>
        <taxon>Myxococcia</taxon>
        <taxon>Myxococcales</taxon>
        <taxon>Cystobacterineae</taxon>
        <taxon>Archangiaceae</taxon>
        <taxon>Cystobacter</taxon>
    </lineage>
</organism>
<comment type="caution">
    <text evidence="3">The sequence shown here is derived from an EMBL/GenBank/DDBJ whole genome shotgun (WGS) entry which is preliminary data.</text>
</comment>
<dbReference type="PANTHER" id="PTHR43477:SF1">
    <property type="entry name" value="DIHYDROANTICAPSIN 7-DEHYDROGENASE"/>
    <property type="match status" value="1"/>
</dbReference>
<dbReference type="SUPFAM" id="SSF51735">
    <property type="entry name" value="NAD(P)-binding Rossmann-fold domains"/>
    <property type="match status" value="1"/>
</dbReference>
<evidence type="ECO:0000256" key="1">
    <source>
        <dbReference type="ARBA" id="ARBA00006484"/>
    </source>
</evidence>
<dbReference type="Gene3D" id="3.40.50.720">
    <property type="entry name" value="NAD(P)-binding Rossmann-like Domain"/>
    <property type="match status" value="1"/>
</dbReference>
<dbReference type="OrthoDB" id="9803333at2"/>
<gene>
    <name evidence="3" type="ORF">BON30_43960</name>
</gene>
<dbReference type="CDD" id="cd05233">
    <property type="entry name" value="SDR_c"/>
    <property type="match status" value="1"/>
</dbReference>
<dbReference type="AlphaFoldDB" id="A0A1L9AWA7"/>
<dbReference type="Proteomes" id="UP000182229">
    <property type="component" value="Unassembled WGS sequence"/>
</dbReference>
<dbReference type="PROSITE" id="PS00061">
    <property type="entry name" value="ADH_SHORT"/>
    <property type="match status" value="1"/>
</dbReference>
<proteinExistence type="inferred from homology"/>
<comment type="similarity">
    <text evidence="1">Belongs to the short-chain dehydrogenases/reductases (SDR) family.</text>
</comment>
<dbReference type="InterPro" id="IPR036291">
    <property type="entry name" value="NAD(P)-bd_dom_sf"/>
</dbReference>
<reference evidence="3 4" key="2">
    <citation type="submission" date="2016-12" db="EMBL/GenBank/DDBJ databases">
        <title>Draft Genome Sequence of Cystobacter ferrugineus Strain Cbfe23.</title>
        <authorList>
            <person name="Akbar S."/>
            <person name="Dowd S.E."/>
            <person name="Stevens D.C."/>
        </authorList>
    </citation>
    <scope>NUCLEOTIDE SEQUENCE [LARGE SCALE GENOMIC DNA]</scope>
    <source>
        <strain evidence="3 4">Cbfe23</strain>
    </source>
</reference>
<dbReference type="STRING" id="83449.BON30_43960"/>
<dbReference type="RefSeq" id="WP_071904599.1">
    <property type="nucleotide sequence ID" value="NZ_MPIN01000020.1"/>
</dbReference>
<evidence type="ECO:0000256" key="2">
    <source>
        <dbReference type="ARBA" id="ARBA00023002"/>
    </source>
</evidence>
<protein>
    <submittedName>
        <fullName evidence="3">Short-chain dehydrogenase</fullName>
    </submittedName>
</protein>
<dbReference type="InterPro" id="IPR020904">
    <property type="entry name" value="Sc_DH/Rdtase_CS"/>
</dbReference>
<dbReference type="PRINTS" id="PR00081">
    <property type="entry name" value="GDHRDH"/>
</dbReference>
<dbReference type="InterPro" id="IPR002347">
    <property type="entry name" value="SDR_fam"/>
</dbReference>
<keyword evidence="4" id="KW-1185">Reference proteome</keyword>
<evidence type="ECO:0000313" key="3">
    <source>
        <dbReference type="EMBL" id="OJH34274.1"/>
    </source>
</evidence>
<dbReference type="InterPro" id="IPR051122">
    <property type="entry name" value="SDR_DHRS6-like"/>
</dbReference>
<name>A0A1L9AWA7_9BACT</name>
<dbReference type="GO" id="GO:0016491">
    <property type="term" value="F:oxidoreductase activity"/>
    <property type="evidence" value="ECO:0007669"/>
    <property type="project" value="UniProtKB-KW"/>
</dbReference>
<accession>A0A1L9AWA7</accession>